<dbReference type="Proteomes" id="UP000267096">
    <property type="component" value="Unassembled WGS sequence"/>
</dbReference>
<sequence length="238" mass="27329">MQEVAKSTAKLTVSPVRYADKLSPGKRLAEKVNLVSNVWGVLPQKNVPIYRYDVRIIEEFPPKKSSKKTAEKKAEVPFKEVTKNSREDYVSIERKNKCVAIFVRVVNREKAFFGKMDGLVYDRASILYSLDVLDVKADESDSCKMFFISNEVFYVELKNSQSNNVFFTVKTFEILPSELPKDVVNPECTRVLFNVTFEHLFWSPSLESIHIVPEFDCFMIVIIISVITDAVCENSKQF</sequence>
<gene>
    <name evidence="1" type="ORF">ASIM_LOCUS751</name>
</gene>
<dbReference type="AlphaFoldDB" id="A0A0M3J018"/>
<accession>A0A0M3J018</accession>
<dbReference type="OrthoDB" id="5814426at2759"/>
<organism evidence="3">
    <name type="scientific">Anisakis simplex</name>
    <name type="common">Herring worm</name>
    <dbReference type="NCBI Taxonomy" id="6269"/>
    <lineage>
        <taxon>Eukaryota</taxon>
        <taxon>Metazoa</taxon>
        <taxon>Ecdysozoa</taxon>
        <taxon>Nematoda</taxon>
        <taxon>Chromadorea</taxon>
        <taxon>Rhabditida</taxon>
        <taxon>Spirurina</taxon>
        <taxon>Ascaridomorpha</taxon>
        <taxon>Ascaridoidea</taxon>
        <taxon>Anisakidae</taxon>
        <taxon>Anisakis</taxon>
        <taxon>Anisakis simplex complex</taxon>
    </lineage>
</organism>
<evidence type="ECO:0000313" key="1">
    <source>
        <dbReference type="EMBL" id="VDK18047.1"/>
    </source>
</evidence>
<protein>
    <submittedName>
        <fullName evidence="3">DUF223 domain-containing protein</fullName>
    </submittedName>
</protein>
<name>A0A0M3J018_ANISI</name>
<evidence type="ECO:0000313" key="2">
    <source>
        <dbReference type="Proteomes" id="UP000267096"/>
    </source>
</evidence>
<evidence type="ECO:0000313" key="3">
    <source>
        <dbReference type="WBParaSite" id="ASIM_0000085301-mRNA-1"/>
    </source>
</evidence>
<dbReference type="WBParaSite" id="ASIM_0000085301-mRNA-1">
    <property type="protein sequence ID" value="ASIM_0000085301-mRNA-1"/>
    <property type="gene ID" value="ASIM_0000085301"/>
</dbReference>
<keyword evidence="2" id="KW-1185">Reference proteome</keyword>
<reference evidence="1 2" key="2">
    <citation type="submission" date="2018-11" db="EMBL/GenBank/DDBJ databases">
        <authorList>
            <consortium name="Pathogen Informatics"/>
        </authorList>
    </citation>
    <scope>NUCLEOTIDE SEQUENCE [LARGE SCALE GENOMIC DNA]</scope>
</reference>
<proteinExistence type="predicted"/>
<dbReference type="EMBL" id="UYRR01000602">
    <property type="protein sequence ID" value="VDK18047.1"/>
    <property type="molecule type" value="Genomic_DNA"/>
</dbReference>
<reference evidence="3" key="1">
    <citation type="submission" date="2017-02" db="UniProtKB">
        <authorList>
            <consortium name="WormBaseParasite"/>
        </authorList>
    </citation>
    <scope>IDENTIFICATION</scope>
</reference>